<comment type="caution">
    <text evidence="9">The sequence shown here is derived from an EMBL/GenBank/DDBJ whole genome shotgun (WGS) entry which is preliminary data.</text>
</comment>
<organism evidence="9 10">
    <name type="scientific">Paenibacillus terrae</name>
    <dbReference type="NCBI Taxonomy" id="159743"/>
    <lineage>
        <taxon>Bacteria</taxon>
        <taxon>Bacillati</taxon>
        <taxon>Bacillota</taxon>
        <taxon>Bacilli</taxon>
        <taxon>Bacillales</taxon>
        <taxon>Paenibacillaceae</taxon>
        <taxon>Paenibacillus</taxon>
    </lineage>
</organism>
<keyword evidence="3" id="KW-0645">Protease</keyword>
<dbReference type="PATRIC" id="fig|159743.3.peg.881"/>
<sequence length="171" mass="18683">MIETMAFKLANQIKRTVPDHPASIPVLKYALALIINASMIIVLTLVASFVTGRTAEAVTILVAFALLRQISGGIHLKTGMACVVATSVAFTAISCITLHDWWTNLFTGLSLLLVLWFAPSRIEKQSRIPSRFYPLLRLLSSLLVCTNFVIGSSVVAVAFLVQSLTLIRGRR</sequence>
<dbReference type="SMART" id="SM00793">
    <property type="entry name" value="AgrB"/>
    <property type="match status" value="1"/>
</dbReference>
<evidence type="ECO:0000256" key="1">
    <source>
        <dbReference type="ARBA" id="ARBA00022475"/>
    </source>
</evidence>
<evidence type="ECO:0000256" key="4">
    <source>
        <dbReference type="ARBA" id="ARBA00022692"/>
    </source>
</evidence>
<dbReference type="EMBL" id="JTHP01000004">
    <property type="protein sequence ID" value="KJD46995.1"/>
    <property type="molecule type" value="Genomic_DNA"/>
</dbReference>
<keyword evidence="2" id="KW-0673">Quorum sensing</keyword>
<evidence type="ECO:0000256" key="5">
    <source>
        <dbReference type="ARBA" id="ARBA00022801"/>
    </source>
</evidence>
<dbReference type="GO" id="GO:0006508">
    <property type="term" value="P:proteolysis"/>
    <property type="evidence" value="ECO:0007669"/>
    <property type="project" value="UniProtKB-KW"/>
</dbReference>
<evidence type="ECO:0000256" key="2">
    <source>
        <dbReference type="ARBA" id="ARBA00022654"/>
    </source>
</evidence>
<dbReference type="AlphaFoldDB" id="A0A0D7X6H4"/>
<dbReference type="InterPro" id="IPR006741">
    <property type="entry name" value="AgrB"/>
</dbReference>
<name>A0A0D7X6H4_9BACL</name>
<reference evidence="9 10" key="1">
    <citation type="submission" date="2014-11" db="EMBL/GenBank/DDBJ databases">
        <title>Draft Genome Sequences of Paenibacillus polymyxa NRRL B-30509 and Paenibacillus terrae NRRL B-30644, Strains from a Poultry Environment that Produce Tridecaptin A and Paenicidins.</title>
        <authorList>
            <person name="van Belkum M.J."/>
            <person name="Lohans C.T."/>
            <person name="Vederas J.C."/>
        </authorList>
    </citation>
    <scope>NUCLEOTIDE SEQUENCE [LARGE SCALE GENOMIC DNA]</scope>
    <source>
        <strain evidence="9 10">NRRL B-30644</strain>
    </source>
</reference>
<evidence type="ECO:0000256" key="8">
    <source>
        <dbReference type="SAM" id="Phobius"/>
    </source>
</evidence>
<keyword evidence="7 8" id="KW-0472">Membrane</keyword>
<evidence type="ECO:0000256" key="3">
    <source>
        <dbReference type="ARBA" id="ARBA00022670"/>
    </source>
</evidence>
<accession>A0A0D7X6H4</accession>
<evidence type="ECO:0000313" key="9">
    <source>
        <dbReference type="EMBL" id="KJD46995.1"/>
    </source>
</evidence>
<feature type="transmembrane region" description="Helical" evidence="8">
    <location>
        <begin position="34"/>
        <end position="67"/>
    </location>
</feature>
<keyword evidence="5" id="KW-0378">Hydrolase</keyword>
<evidence type="ECO:0000313" key="10">
    <source>
        <dbReference type="Proteomes" id="UP000032534"/>
    </source>
</evidence>
<evidence type="ECO:0000256" key="7">
    <source>
        <dbReference type="ARBA" id="ARBA00023136"/>
    </source>
</evidence>
<dbReference type="OrthoDB" id="2666767at2"/>
<dbReference type="GO" id="GO:0008233">
    <property type="term" value="F:peptidase activity"/>
    <property type="evidence" value="ECO:0007669"/>
    <property type="project" value="UniProtKB-KW"/>
</dbReference>
<dbReference type="Proteomes" id="UP000032534">
    <property type="component" value="Unassembled WGS sequence"/>
</dbReference>
<keyword evidence="1" id="KW-1003">Cell membrane</keyword>
<feature type="transmembrane region" description="Helical" evidence="8">
    <location>
        <begin position="134"/>
        <end position="161"/>
    </location>
</feature>
<dbReference type="GO" id="GO:0009372">
    <property type="term" value="P:quorum sensing"/>
    <property type="evidence" value="ECO:0007669"/>
    <property type="project" value="UniProtKB-KW"/>
</dbReference>
<feature type="transmembrane region" description="Helical" evidence="8">
    <location>
        <begin position="105"/>
        <end position="122"/>
    </location>
</feature>
<proteinExistence type="predicted"/>
<feature type="transmembrane region" description="Helical" evidence="8">
    <location>
        <begin position="79"/>
        <end position="99"/>
    </location>
</feature>
<gene>
    <name evidence="9" type="ORF">QD47_04090</name>
</gene>
<keyword evidence="6 8" id="KW-1133">Transmembrane helix</keyword>
<protein>
    <submittedName>
        <fullName evidence="9">Accessory gene regulator AgrB</fullName>
    </submittedName>
</protein>
<dbReference type="RefSeq" id="WP_044644911.1">
    <property type="nucleotide sequence ID" value="NZ_JTHP01000004.1"/>
</dbReference>
<dbReference type="Pfam" id="PF04647">
    <property type="entry name" value="AgrB"/>
    <property type="match status" value="1"/>
</dbReference>
<dbReference type="GO" id="GO:0016020">
    <property type="term" value="C:membrane"/>
    <property type="evidence" value="ECO:0007669"/>
    <property type="project" value="InterPro"/>
</dbReference>
<keyword evidence="10" id="KW-1185">Reference proteome</keyword>
<evidence type="ECO:0000256" key="6">
    <source>
        <dbReference type="ARBA" id="ARBA00022989"/>
    </source>
</evidence>
<keyword evidence="4 8" id="KW-0812">Transmembrane</keyword>